<reference evidence="2" key="1">
    <citation type="submission" date="2020-11" db="EMBL/GenBank/DDBJ databases">
        <authorList>
            <consortium name="DOE Joint Genome Institute"/>
            <person name="Ahrendt S."/>
            <person name="Riley R."/>
            <person name="Andreopoulos W."/>
            <person name="Labutti K."/>
            <person name="Pangilinan J."/>
            <person name="Ruiz-Duenas F.J."/>
            <person name="Barrasa J.M."/>
            <person name="Sanchez-Garcia M."/>
            <person name="Camarero S."/>
            <person name="Miyauchi S."/>
            <person name="Serrano A."/>
            <person name="Linde D."/>
            <person name="Babiker R."/>
            <person name="Drula E."/>
            <person name="Ayuso-Fernandez I."/>
            <person name="Pacheco R."/>
            <person name="Padilla G."/>
            <person name="Ferreira P."/>
            <person name="Barriuso J."/>
            <person name="Kellner H."/>
            <person name="Castanera R."/>
            <person name="Alfaro M."/>
            <person name="Ramirez L."/>
            <person name="Pisabarro A.G."/>
            <person name="Kuo A."/>
            <person name="Tritt A."/>
            <person name="Lipzen A."/>
            <person name="He G."/>
            <person name="Yan M."/>
            <person name="Ng V."/>
            <person name="Cullen D."/>
            <person name="Martin F."/>
            <person name="Rosso M.-N."/>
            <person name="Henrissat B."/>
            <person name="Hibbett D."/>
            <person name="Martinez A.T."/>
            <person name="Grigoriev I.V."/>
        </authorList>
    </citation>
    <scope>NUCLEOTIDE SEQUENCE</scope>
    <source>
        <strain evidence="2">AH 40177</strain>
    </source>
</reference>
<feature type="transmembrane region" description="Helical" evidence="1">
    <location>
        <begin position="333"/>
        <end position="353"/>
    </location>
</feature>
<organism evidence="2 3">
    <name type="scientific">Rhodocollybia butyracea</name>
    <dbReference type="NCBI Taxonomy" id="206335"/>
    <lineage>
        <taxon>Eukaryota</taxon>
        <taxon>Fungi</taxon>
        <taxon>Dikarya</taxon>
        <taxon>Basidiomycota</taxon>
        <taxon>Agaricomycotina</taxon>
        <taxon>Agaricomycetes</taxon>
        <taxon>Agaricomycetidae</taxon>
        <taxon>Agaricales</taxon>
        <taxon>Marasmiineae</taxon>
        <taxon>Omphalotaceae</taxon>
        <taxon>Rhodocollybia</taxon>
    </lineage>
</organism>
<evidence type="ECO:0000313" key="2">
    <source>
        <dbReference type="EMBL" id="KAF9060474.1"/>
    </source>
</evidence>
<feature type="transmembrane region" description="Helical" evidence="1">
    <location>
        <begin position="186"/>
        <end position="206"/>
    </location>
</feature>
<accession>A0A9P5PBS5</accession>
<dbReference type="Proteomes" id="UP000772434">
    <property type="component" value="Unassembled WGS sequence"/>
</dbReference>
<proteinExistence type="predicted"/>
<dbReference type="OrthoDB" id="2366471at2759"/>
<feature type="transmembrane region" description="Helical" evidence="1">
    <location>
        <begin position="310"/>
        <end position="327"/>
    </location>
</feature>
<feature type="transmembrane region" description="Helical" evidence="1">
    <location>
        <begin position="158"/>
        <end position="180"/>
    </location>
</feature>
<dbReference type="AlphaFoldDB" id="A0A9P5PBS5"/>
<keyword evidence="3" id="KW-1185">Reference proteome</keyword>
<dbReference type="EMBL" id="JADNRY010000242">
    <property type="protein sequence ID" value="KAF9060474.1"/>
    <property type="molecule type" value="Genomic_DNA"/>
</dbReference>
<name>A0A9P5PBS5_9AGAR</name>
<evidence type="ECO:0000313" key="3">
    <source>
        <dbReference type="Proteomes" id="UP000772434"/>
    </source>
</evidence>
<keyword evidence="1" id="KW-1133">Transmembrane helix</keyword>
<gene>
    <name evidence="2" type="ORF">BDP27DRAFT_1430042</name>
</gene>
<sequence length="486" mass="53175">MVQPPLAKTSFNLDTSGIAGFFGGEEAVTAMSTVHLFTGRWLLGWYNSPGSYTIAKCYGRLAKGGLWRGLFSGDGSDPVELFGLGGKKGPRFVAAESGTNLPVTGHLAYLLSKRCQNVETKAQVIDGECRRKNAGVNVYVVHLRRVPGTQCHVASEGAYLSIFLAILAILANITVCAISAVYRQWYAFAMILLGIAANGISCLVIGSGNLELRHSLPSEGSPRGDGVMINGNNMIVLLGDEGAVNFCHQRIVLSRLQQQLQQGQWPKQPSPPYHTTPLPKFESPSYISSPPSHVELSPSPPSKHSNLNKIGACALLLTVQFVLQLLLIPQSPLFGQILFLVSLGISWAYNIYLASLDRENFQIDIISHRLDLHREADKPVPKYDLATWTGAAVFVAYVLRPSNCRELLDRIIPNNTGTWNQFKEEIAHVMESTSQSVPGENIVPARQEQVVDPLMKDLLVDAGYARTVYLKYLAQLSEFTRGKEGV</sequence>
<keyword evidence="1" id="KW-0472">Membrane</keyword>
<keyword evidence="1" id="KW-0812">Transmembrane</keyword>
<comment type="caution">
    <text evidence="2">The sequence shown here is derived from an EMBL/GenBank/DDBJ whole genome shotgun (WGS) entry which is preliminary data.</text>
</comment>
<protein>
    <submittedName>
        <fullName evidence="2">Uncharacterized protein</fullName>
    </submittedName>
</protein>
<evidence type="ECO:0000256" key="1">
    <source>
        <dbReference type="SAM" id="Phobius"/>
    </source>
</evidence>